<keyword evidence="4" id="KW-1185">Reference proteome</keyword>
<accession>A0A517YER1</accession>
<dbReference type="PANTHER" id="PTHR39339">
    <property type="entry name" value="SLR1444 PROTEIN"/>
    <property type="match status" value="1"/>
</dbReference>
<dbReference type="EMBL" id="CP036274">
    <property type="protein sequence ID" value="QDU28736.1"/>
    <property type="molecule type" value="Genomic_DNA"/>
</dbReference>
<dbReference type="InterPro" id="IPR038186">
    <property type="entry name" value="CHAD_dom_sf"/>
</dbReference>
<dbReference type="InterPro" id="IPR007899">
    <property type="entry name" value="CHAD_dom"/>
</dbReference>
<dbReference type="Proteomes" id="UP000315017">
    <property type="component" value="Chromosome"/>
</dbReference>
<dbReference type="Gene3D" id="1.40.20.10">
    <property type="entry name" value="CHAD domain"/>
    <property type="match status" value="1"/>
</dbReference>
<feature type="domain" description="CHAD" evidence="2">
    <location>
        <begin position="14"/>
        <end position="291"/>
    </location>
</feature>
<dbReference type="PANTHER" id="PTHR39339:SF1">
    <property type="entry name" value="CHAD DOMAIN-CONTAINING PROTEIN"/>
    <property type="match status" value="1"/>
</dbReference>
<name>A0A517YER1_9BACT</name>
<protein>
    <submittedName>
        <fullName evidence="3">CHAD domain protein</fullName>
    </submittedName>
</protein>
<evidence type="ECO:0000313" key="4">
    <source>
        <dbReference type="Proteomes" id="UP000315017"/>
    </source>
</evidence>
<dbReference type="Pfam" id="PF05235">
    <property type="entry name" value="CHAD"/>
    <property type="match status" value="1"/>
</dbReference>
<dbReference type="AlphaFoldDB" id="A0A517YER1"/>
<organism evidence="3 4">
    <name type="scientific">Anatilimnocola aggregata</name>
    <dbReference type="NCBI Taxonomy" id="2528021"/>
    <lineage>
        <taxon>Bacteria</taxon>
        <taxon>Pseudomonadati</taxon>
        <taxon>Planctomycetota</taxon>
        <taxon>Planctomycetia</taxon>
        <taxon>Pirellulales</taxon>
        <taxon>Pirellulaceae</taxon>
        <taxon>Anatilimnocola</taxon>
    </lineage>
</organism>
<proteinExistence type="predicted"/>
<reference evidence="3 4" key="1">
    <citation type="submission" date="2019-02" db="EMBL/GenBank/DDBJ databases">
        <title>Deep-cultivation of Planctomycetes and their phenomic and genomic characterization uncovers novel biology.</title>
        <authorList>
            <person name="Wiegand S."/>
            <person name="Jogler M."/>
            <person name="Boedeker C."/>
            <person name="Pinto D."/>
            <person name="Vollmers J."/>
            <person name="Rivas-Marin E."/>
            <person name="Kohn T."/>
            <person name="Peeters S.H."/>
            <person name="Heuer A."/>
            <person name="Rast P."/>
            <person name="Oberbeckmann S."/>
            <person name="Bunk B."/>
            <person name="Jeske O."/>
            <person name="Meyerdierks A."/>
            <person name="Storesund J.E."/>
            <person name="Kallscheuer N."/>
            <person name="Luecker S."/>
            <person name="Lage O.M."/>
            <person name="Pohl T."/>
            <person name="Merkel B.J."/>
            <person name="Hornburger P."/>
            <person name="Mueller R.-W."/>
            <person name="Bruemmer F."/>
            <person name="Labrenz M."/>
            <person name="Spormann A.M."/>
            <person name="Op den Camp H."/>
            <person name="Overmann J."/>
            <person name="Amann R."/>
            <person name="Jetten M.S.M."/>
            <person name="Mascher T."/>
            <person name="Medema M.H."/>
            <person name="Devos D.P."/>
            <person name="Kaster A.-K."/>
            <person name="Ovreas L."/>
            <person name="Rohde M."/>
            <person name="Galperin M.Y."/>
            <person name="Jogler C."/>
        </authorList>
    </citation>
    <scope>NUCLEOTIDE SEQUENCE [LARGE SCALE GENOMIC DNA]</scope>
    <source>
        <strain evidence="3 4">ETA_A8</strain>
    </source>
</reference>
<gene>
    <name evidence="3" type="ORF">ETAA8_38410</name>
</gene>
<dbReference type="PROSITE" id="PS51708">
    <property type="entry name" value="CHAD"/>
    <property type="match status" value="1"/>
</dbReference>
<dbReference type="OrthoDB" id="250924at2"/>
<dbReference type="SMART" id="SM00880">
    <property type="entry name" value="CHAD"/>
    <property type="match status" value="1"/>
</dbReference>
<evidence type="ECO:0000259" key="2">
    <source>
        <dbReference type="PROSITE" id="PS51708"/>
    </source>
</evidence>
<evidence type="ECO:0000313" key="3">
    <source>
        <dbReference type="EMBL" id="QDU28736.1"/>
    </source>
</evidence>
<evidence type="ECO:0000256" key="1">
    <source>
        <dbReference type="SAM" id="MobiDB-lite"/>
    </source>
</evidence>
<sequence length="324" mass="36470">MPKLDRIPAAARASAPVDRLAREVVKQRVRAVVSYWQKAAQRKSPRVEDIHQLRVWSRRSLAALQLFASVLPPEPMADLAKILNKARKRAGNARDCDVLKRTLDKRARKLLAEFLVVLKQQRQEAADKLRHAYEKKVKSGHLRDCCKAVLKKPSTANNGKVHPQLSFGPWFQSQFDKVTEPFVKQLRVSKPAQRKIHALRIEGKRVRYALEIGLPSLPKTQGKQLYAALEGLQQQLGDVCDDLALAAKYRELAGELKAADRAALRDTSEQHDQQAQAGFAKFARWWQAPTGRKKLLKLLAAVTSPSKNSPTAAKPAQRRKSKLK</sequence>
<feature type="region of interest" description="Disordered" evidence="1">
    <location>
        <begin position="303"/>
        <end position="324"/>
    </location>
</feature>
<dbReference type="KEGG" id="aagg:ETAA8_38410"/>
<dbReference type="RefSeq" id="WP_145091514.1">
    <property type="nucleotide sequence ID" value="NZ_CP036274.1"/>
</dbReference>